<dbReference type="EMBL" id="JAKUCV010006986">
    <property type="protein sequence ID" value="KAJ4825182.1"/>
    <property type="molecule type" value="Genomic_DNA"/>
</dbReference>
<dbReference type="SUPFAM" id="SSF53335">
    <property type="entry name" value="S-adenosyl-L-methionine-dependent methyltransferases"/>
    <property type="match status" value="5"/>
</dbReference>
<evidence type="ECO:0000256" key="3">
    <source>
        <dbReference type="ARBA" id="ARBA00022723"/>
    </source>
</evidence>
<dbReference type="Gene3D" id="3.40.50.150">
    <property type="entry name" value="Vaccinia Virus protein VP39"/>
    <property type="match status" value="4"/>
</dbReference>
<protein>
    <submittedName>
        <fullName evidence="5">Uncharacterized protein</fullName>
    </submittedName>
</protein>
<sequence length="1355" mass="153403">MNGGEGSYSYANNSQYQKGGVDLANAIIHEEITNKLDVRRLCSSNLFRIADLGCSIGQNTLNAVQNIVKAVDYRFQSQGRSSKDLEYQVFFNDRVSNDFNTLFRSLPPERTYFAAGVPGDFRRRLFPKSSLHFVHSSYGVLWLSKIPKEVQDKDSPAWNKGKIFYHRKEVQEAYAAEFAREMKSFLEARAEELKCGGFMALLLVSVPEGANRSKSTISAVLELLGSCLMDFANRSRRAQVWRVYGSPSNERIRGSKSFKIHYKCSFRAPGFLSYGFCRQGPSEVETLIQGNGHFKIRRMEEWPRPMLHVTRPNVEQFSLIIRAAFERLIREHFGDEIVDQLFDRFTAKLVASSIFSSDSSYLPMKRGVDLANIIIHEEITNNLDVKQLCPSNLFNIVDLGCSIGQNTLNAVQNIVKAVDYRFHSQGMSSKDLEYQVFFNDQVSNDFNTLFKSLPLERTYFAAGVPGDFRGRLFPKSSMHFVHSSYALLWLSDIPKEVQDKDSPAWNKGKIFHQRKEVQEAYAAEFAREMESFLEARAEELKCGGFMALLFTGIQEGATCSKSTIVAVIHLLGSCLMDLANMGFLDEAKVDSFNIPLYHASPLEVEKLIQRNMHFKIRRMEEWPRPMLHVTRPNVEQFSLIIRAAFERLIREHFGDEIVDQLFDRFTAKLVASSIFSSDSSYLPMTLEYFIFSFCQTFLSSGTMNGGEGPYSYANNSDYQKGGVDLAKAVINEEITNKLDLKRLVPSNSFSIADLGCSIGQNTLNAVQNIVKAVDCRFQSQGMSSKDVEYQVFFNDQFSNDFNTLFRSLPPESTYFAAGVPGDFRGRLFPKGSLDFVHSSYAVMWLSTIPKEVQDKNLLAWNKGKIFYHRKEVQEAYAAEFAREMESFLEARAEELKYGGLMALLLVCAQEGADHSKSRTSAVMELLASCLMDFANMGLLDEAKVDSFNMPSYYAYPSEVETIVQGNGHFKIQRMEKWSRPIPDFQDKEERKSWIIRSSIFFFPVLSAGTMNGGEGPYSYANNSGYQKGGVDLAEALIHEEITNKLNLERLDPSNSFSIADLGCSIGQNTLNAVQNIVKAVDCRFQSQGMSSKDLEYQVFFNDQVSNDFNTLFRSLPLAITYFAAGVPGDFHGRLFPKGSLDFVHSSYAVMWLSTIPKEVQDKDSPAWNKGKIFYHRKEVQEAYAAEFAREMETFLEARAEELRCGGFMALLLACAQEGAGHSKSQISGVMELLASCLMDFANMGLVDEAKVDSFNVPLYYAYPSEVETLIQGNGHFKIQRMEKWSRQELYVSRSHVEQCSLMIRAVLEGLIREHFGDEVVDQLFEQFTEKLIESSSLSDSSYGPMVDLFVLLERI</sequence>
<dbReference type="GO" id="GO:0008168">
    <property type="term" value="F:methyltransferase activity"/>
    <property type="evidence" value="ECO:0007669"/>
    <property type="project" value="UniProtKB-KW"/>
</dbReference>
<dbReference type="PANTHER" id="PTHR31009">
    <property type="entry name" value="S-ADENOSYL-L-METHIONINE:CARBOXYL METHYLTRANSFERASE FAMILY PROTEIN"/>
    <property type="match status" value="1"/>
</dbReference>
<dbReference type="Pfam" id="PF03492">
    <property type="entry name" value="Methyltransf_7"/>
    <property type="match status" value="5"/>
</dbReference>
<proteinExistence type="predicted"/>
<evidence type="ECO:0000256" key="1">
    <source>
        <dbReference type="ARBA" id="ARBA00022603"/>
    </source>
</evidence>
<dbReference type="Gene3D" id="1.10.1200.270">
    <property type="entry name" value="Methyltransferase, alpha-helical capping domain"/>
    <property type="match status" value="4"/>
</dbReference>
<keyword evidence="2" id="KW-0808">Transferase</keyword>
<reference evidence="5" key="1">
    <citation type="submission" date="2022-02" db="EMBL/GenBank/DDBJ databases">
        <authorList>
            <person name="Henning P.M."/>
            <person name="McCubbin A.G."/>
            <person name="Shore J.S."/>
        </authorList>
    </citation>
    <scope>NUCLEOTIDE SEQUENCE</scope>
    <source>
        <strain evidence="5">F60SS</strain>
        <tissue evidence="5">Leaves</tissue>
    </source>
</reference>
<evidence type="ECO:0000313" key="6">
    <source>
        <dbReference type="Proteomes" id="UP001141552"/>
    </source>
</evidence>
<dbReference type="InterPro" id="IPR029063">
    <property type="entry name" value="SAM-dependent_MTases_sf"/>
</dbReference>
<evidence type="ECO:0000256" key="2">
    <source>
        <dbReference type="ARBA" id="ARBA00022679"/>
    </source>
</evidence>
<organism evidence="5 6">
    <name type="scientific">Turnera subulata</name>
    <dbReference type="NCBI Taxonomy" id="218843"/>
    <lineage>
        <taxon>Eukaryota</taxon>
        <taxon>Viridiplantae</taxon>
        <taxon>Streptophyta</taxon>
        <taxon>Embryophyta</taxon>
        <taxon>Tracheophyta</taxon>
        <taxon>Spermatophyta</taxon>
        <taxon>Magnoliopsida</taxon>
        <taxon>eudicotyledons</taxon>
        <taxon>Gunneridae</taxon>
        <taxon>Pentapetalae</taxon>
        <taxon>rosids</taxon>
        <taxon>fabids</taxon>
        <taxon>Malpighiales</taxon>
        <taxon>Passifloraceae</taxon>
        <taxon>Turnera</taxon>
    </lineage>
</organism>
<evidence type="ECO:0000313" key="5">
    <source>
        <dbReference type="EMBL" id="KAJ4825182.1"/>
    </source>
</evidence>
<comment type="caution">
    <text evidence="5">The sequence shown here is derived from an EMBL/GenBank/DDBJ whole genome shotgun (WGS) entry which is preliminary data.</text>
</comment>
<dbReference type="OrthoDB" id="1821469at2759"/>
<keyword evidence="1" id="KW-0489">Methyltransferase</keyword>
<accession>A0A9Q0J235</accession>
<reference evidence="5" key="2">
    <citation type="journal article" date="2023" name="Plants (Basel)">
        <title>Annotation of the Turnera subulata (Passifloraceae) Draft Genome Reveals the S-Locus Evolved after the Divergence of Turneroideae from Passifloroideae in a Stepwise Manner.</title>
        <authorList>
            <person name="Henning P.M."/>
            <person name="Roalson E.H."/>
            <person name="Mir W."/>
            <person name="McCubbin A.G."/>
            <person name="Shore J.S."/>
        </authorList>
    </citation>
    <scope>NUCLEOTIDE SEQUENCE</scope>
    <source>
        <strain evidence="5">F60SS</strain>
    </source>
</reference>
<dbReference type="InterPro" id="IPR005299">
    <property type="entry name" value="MeTrfase_7"/>
</dbReference>
<keyword evidence="3" id="KW-0479">Metal-binding</keyword>
<dbReference type="Proteomes" id="UP001141552">
    <property type="component" value="Unassembled WGS sequence"/>
</dbReference>
<evidence type="ECO:0000256" key="4">
    <source>
        <dbReference type="ARBA" id="ARBA00022842"/>
    </source>
</evidence>
<keyword evidence="6" id="KW-1185">Reference proteome</keyword>
<dbReference type="GO" id="GO:0032259">
    <property type="term" value="P:methylation"/>
    <property type="evidence" value="ECO:0007669"/>
    <property type="project" value="UniProtKB-KW"/>
</dbReference>
<name>A0A9Q0J235_9ROSI</name>
<dbReference type="GO" id="GO:0046872">
    <property type="term" value="F:metal ion binding"/>
    <property type="evidence" value="ECO:0007669"/>
    <property type="project" value="UniProtKB-KW"/>
</dbReference>
<dbReference type="InterPro" id="IPR042086">
    <property type="entry name" value="MeTrfase_capping"/>
</dbReference>
<keyword evidence="4" id="KW-0460">Magnesium</keyword>
<gene>
    <name evidence="5" type="ORF">Tsubulata_022550</name>
</gene>
<feature type="non-terminal residue" evidence="5">
    <location>
        <position position="1"/>
    </location>
</feature>